<name>A0A1I3ZH47_9PROT</name>
<dbReference type="EMBL" id="FOSP01000006">
    <property type="protein sequence ID" value="SFK43322.1"/>
    <property type="molecule type" value="Genomic_DNA"/>
</dbReference>
<feature type="transmembrane region" description="Helical" evidence="1">
    <location>
        <begin position="66"/>
        <end position="82"/>
    </location>
</feature>
<protein>
    <submittedName>
        <fullName evidence="2">F1/F0 ATPase, subunit 2</fullName>
    </submittedName>
</protein>
<dbReference type="OrthoDB" id="467414at2"/>
<dbReference type="AlphaFoldDB" id="A0A1I3ZH47"/>
<reference evidence="3" key="1">
    <citation type="submission" date="2016-10" db="EMBL/GenBank/DDBJ databases">
        <authorList>
            <person name="Varghese N."/>
            <person name="Submissions S."/>
        </authorList>
    </citation>
    <scope>NUCLEOTIDE SEQUENCE [LARGE SCALE GENOMIC DNA]</scope>
    <source>
        <strain evidence="3">Nm69</strain>
    </source>
</reference>
<proteinExistence type="predicted"/>
<dbReference type="Pfam" id="PF12966">
    <property type="entry name" value="AtpR"/>
    <property type="match status" value="1"/>
</dbReference>
<accession>A0A1I3ZH47</accession>
<feature type="transmembrane region" description="Helical" evidence="1">
    <location>
        <begin position="39"/>
        <end position="60"/>
    </location>
</feature>
<gene>
    <name evidence="2" type="ORF">SAMN05216302_100686</name>
</gene>
<organism evidence="2 3">
    <name type="scientific">Nitrosomonas aestuarii</name>
    <dbReference type="NCBI Taxonomy" id="52441"/>
    <lineage>
        <taxon>Bacteria</taxon>
        <taxon>Pseudomonadati</taxon>
        <taxon>Pseudomonadota</taxon>
        <taxon>Betaproteobacteria</taxon>
        <taxon>Nitrosomonadales</taxon>
        <taxon>Nitrosomonadaceae</taxon>
        <taxon>Nitrosomonas</taxon>
    </lineage>
</organism>
<dbReference type="NCBIfam" id="TIGR03165">
    <property type="entry name" value="F1F0_chp_2"/>
    <property type="match status" value="1"/>
</dbReference>
<keyword evidence="3" id="KW-1185">Reference proteome</keyword>
<feature type="transmembrane region" description="Helical" evidence="1">
    <location>
        <begin position="6"/>
        <end position="27"/>
    </location>
</feature>
<evidence type="ECO:0000256" key="1">
    <source>
        <dbReference type="SAM" id="Phobius"/>
    </source>
</evidence>
<evidence type="ECO:0000313" key="3">
    <source>
        <dbReference type="Proteomes" id="UP000199533"/>
    </source>
</evidence>
<dbReference type="STRING" id="52441.SAMN05216302_100686"/>
<keyword evidence="1" id="KW-0812">Transmembrane</keyword>
<evidence type="ECO:0000313" key="2">
    <source>
        <dbReference type="EMBL" id="SFK43322.1"/>
    </source>
</evidence>
<keyword evidence="1" id="KW-1133">Transmembrane helix</keyword>
<dbReference type="RefSeq" id="WP_090697920.1">
    <property type="nucleotide sequence ID" value="NZ_FOSP01000006.1"/>
</dbReference>
<keyword evidence="1" id="KW-0472">Membrane</keyword>
<sequence length="102" mass="11909">MNEALFLFLMFIGGVMLAALYLSSLWFTVKCIQYTEKPVFWLIISLALRMLLLLTAFYFILKFGHWGHLLAALAGFVMLRIVSTSRMRHQLSAWDFTKEKRT</sequence>
<dbReference type="Proteomes" id="UP000199533">
    <property type="component" value="Unassembled WGS sequence"/>
</dbReference>
<dbReference type="InterPro" id="IPR017581">
    <property type="entry name" value="AtpR-like"/>
</dbReference>